<name>A0A4Y3QTS1_STRCI</name>
<feature type="compositionally biased region" description="Low complexity" evidence="2">
    <location>
        <begin position="127"/>
        <end position="152"/>
    </location>
</feature>
<dbReference type="SUPFAM" id="SSF46955">
    <property type="entry name" value="Putative DNA-binding domain"/>
    <property type="match status" value="1"/>
</dbReference>
<dbReference type="RefSeq" id="WP_030878281.1">
    <property type="nucleotide sequence ID" value="NZ_BJMM01000002.1"/>
</dbReference>
<dbReference type="Proteomes" id="UP000319210">
    <property type="component" value="Unassembled WGS sequence"/>
</dbReference>
<accession>A0A4Y3QTS1</accession>
<evidence type="ECO:0000256" key="2">
    <source>
        <dbReference type="SAM" id="MobiDB-lite"/>
    </source>
</evidence>
<dbReference type="PROSITE" id="PS50937">
    <property type="entry name" value="HTH_MERR_2"/>
    <property type="match status" value="1"/>
</dbReference>
<evidence type="ECO:0000256" key="1">
    <source>
        <dbReference type="ARBA" id="ARBA00023125"/>
    </source>
</evidence>
<protein>
    <recommendedName>
        <fullName evidence="3">HTH merR-type domain-containing protein</fullName>
    </recommendedName>
</protein>
<dbReference type="PANTHER" id="PTHR30204">
    <property type="entry name" value="REDOX-CYCLING DRUG-SENSING TRANSCRIPTIONAL ACTIVATOR SOXR"/>
    <property type="match status" value="1"/>
</dbReference>
<dbReference type="GO" id="GO:0003700">
    <property type="term" value="F:DNA-binding transcription factor activity"/>
    <property type="evidence" value="ECO:0007669"/>
    <property type="project" value="InterPro"/>
</dbReference>
<dbReference type="InterPro" id="IPR000551">
    <property type="entry name" value="MerR-type_HTH_dom"/>
</dbReference>
<proteinExistence type="predicted"/>
<dbReference type="PANTHER" id="PTHR30204:SF97">
    <property type="entry name" value="MERR FAMILY REGULATORY PROTEIN"/>
    <property type="match status" value="1"/>
</dbReference>
<dbReference type="InterPro" id="IPR047057">
    <property type="entry name" value="MerR_fam"/>
</dbReference>
<feature type="region of interest" description="Disordered" evidence="2">
    <location>
        <begin position="92"/>
        <end position="152"/>
    </location>
</feature>
<comment type="caution">
    <text evidence="4">The sequence shown here is derived from an EMBL/GenBank/DDBJ whole genome shotgun (WGS) entry which is preliminary data.</text>
</comment>
<keyword evidence="5" id="KW-1185">Reference proteome</keyword>
<dbReference type="GO" id="GO:0003677">
    <property type="term" value="F:DNA binding"/>
    <property type="evidence" value="ECO:0007669"/>
    <property type="project" value="UniProtKB-KW"/>
</dbReference>
<keyword evidence="1" id="KW-0238">DNA-binding</keyword>
<feature type="domain" description="HTH merR-type" evidence="3">
    <location>
        <begin position="23"/>
        <end position="93"/>
    </location>
</feature>
<dbReference type="InterPro" id="IPR009061">
    <property type="entry name" value="DNA-bd_dom_put_sf"/>
</dbReference>
<dbReference type="SMART" id="SM00422">
    <property type="entry name" value="HTH_MERR"/>
    <property type="match status" value="1"/>
</dbReference>
<dbReference type="EMBL" id="BJMM01000002">
    <property type="protein sequence ID" value="GEB47788.1"/>
    <property type="molecule type" value="Genomic_DNA"/>
</dbReference>
<evidence type="ECO:0000313" key="5">
    <source>
        <dbReference type="Proteomes" id="UP000319210"/>
    </source>
</evidence>
<dbReference type="Pfam" id="PF13411">
    <property type="entry name" value="MerR_1"/>
    <property type="match status" value="1"/>
</dbReference>
<evidence type="ECO:0000259" key="3">
    <source>
        <dbReference type="PROSITE" id="PS50937"/>
    </source>
</evidence>
<dbReference type="Gene3D" id="1.10.1660.10">
    <property type="match status" value="1"/>
</dbReference>
<organism evidence="4 5">
    <name type="scientific">Streptomyces cacaoi</name>
    <dbReference type="NCBI Taxonomy" id="1898"/>
    <lineage>
        <taxon>Bacteria</taxon>
        <taxon>Bacillati</taxon>
        <taxon>Actinomycetota</taxon>
        <taxon>Actinomycetes</taxon>
        <taxon>Kitasatosporales</taxon>
        <taxon>Streptomycetaceae</taxon>
        <taxon>Streptomyces</taxon>
    </lineage>
</organism>
<dbReference type="AlphaFoldDB" id="A0A4Y3QTS1"/>
<feature type="compositionally biased region" description="Basic residues" evidence="2">
    <location>
        <begin position="110"/>
        <end position="126"/>
    </location>
</feature>
<gene>
    <name evidence="4" type="ORF">SCA03_03390</name>
</gene>
<feature type="compositionally biased region" description="Basic and acidic residues" evidence="2">
    <location>
        <begin position="93"/>
        <end position="109"/>
    </location>
</feature>
<reference evidence="4 5" key="1">
    <citation type="submission" date="2019-06" db="EMBL/GenBank/DDBJ databases">
        <title>Whole genome shotgun sequence of Streptomyces cacaoi subsp. cacaoi NBRC 12748.</title>
        <authorList>
            <person name="Hosoyama A."/>
            <person name="Uohara A."/>
            <person name="Ohji S."/>
            <person name="Ichikawa N."/>
        </authorList>
    </citation>
    <scope>NUCLEOTIDE SEQUENCE [LARGE SCALE GENOMIC DNA]</scope>
    <source>
        <strain evidence="4 5">NBRC 12748</strain>
    </source>
</reference>
<dbReference type="PROSITE" id="PS00552">
    <property type="entry name" value="HTH_MERR_1"/>
    <property type="match status" value="1"/>
</dbReference>
<evidence type="ECO:0000313" key="4">
    <source>
        <dbReference type="EMBL" id="GEB47788.1"/>
    </source>
</evidence>
<sequence length="152" mass="16005">MDDTDRAHRATRDAPARAGTGNLMSISAFARRVGLAPSALRFYDDCGVLSPAAVDPVTGYRSYSPQQHDRAVLLRRLRTAGLPLTGATAVLDGPRDGRTVRGLDPERGRRGTAGHRRAARAGRRRTAAPAAGRAVRPGRPGHAGPAAAVLAR</sequence>